<feature type="region of interest" description="Disordered" evidence="1">
    <location>
        <begin position="424"/>
        <end position="463"/>
    </location>
</feature>
<feature type="region of interest" description="Disordered" evidence="1">
    <location>
        <begin position="608"/>
        <end position="662"/>
    </location>
</feature>
<feature type="region of interest" description="Disordered" evidence="1">
    <location>
        <begin position="836"/>
        <end position="859"/>
    </location>
</feature>
<feature type="compositionally biased region" description="Basic residues" evidence="1">
    <location>
        <begin position="638"/>
        <end position="651"/>
    </location>
</feature>
<proteinExistence type="predicted"/>
<protein>
    <recommendedName>
        <fullName evidence="4">Transposase</fullName>
    </recommendedName>
</protein>
<gene>
    <name evidence="2" type="ORF">PR048_029006</name>
</gene>
<feature type="region of interest" description="Disordered" evidence="1">
    <location>
        <begin position="991"/>
        <end position="1019"/>
    </location>
</feature>
<evidence type="ECO:0000313" key="3">
    <source>
        <dbReference type="Proteomes" id="UP001159363"/>
    </source>
</evidence>
<sequence length="1178" mass="132647">MSMYSWIHKEDISKQQKNYLQLGNSSSSYGASVAAGVVSFGHEHVYVGGGGRFVYLLPLIPSDHTVAISECSQITGQHSKTPNDTDFSSVYSYAVRCSPVSVSSGTQYYGTKSNYTVQQLNKAIQKIQTGQIGIKQAVKEYSNPQNMLKNKLRGNYKKNIGRPLVFTPEEDIFKKHAMVLSDMGIPISLYNPRCIVRNYLNSQKRTAPLFKKNMPGWDWRKIFSRRHSDLKAVFGQSISRKHAQVDKDMINKFFDKLERVLVNVPPQNIFNYDETGFHDCPKKGKYLFQHQNRHPEIIWNSTQSCFTVMFCGNASGELSSPYFVFKGKNKMSDWLMDGPKGSRLNVSKSDWVDMKIYEDCICIYPTSRERVIAKLPAYANPAEAQQNMPNTIGEEFKAYVNSMRGEDLVPKQKVKRFHLPACEDAKNKDPSLKKKAESKKSDRPSAAKKKKVTRQVQDSTVTDESSIPVGNYVVVDGVLEPSIDTSSQDQNSGEKIVLGDYVVWLDYSPPTKVNRVRFPAVFLEDLPFPPPLHFGAAPFSPHFTIIDFQVHDVKSRQDLFTSLLHFIPAKAHPLARWPSPNPAGRCDIYRAVDHHPKILEPSIRLSASQQGKEEGLSHQPGLAAVNHSRVCPGEKRGTMRRRAHLTGRGKGRGGSPQAAHNGRWRSWRLVPSAARNHNTWRKKKTDCGGRHTFLYKKDAPDSVTGFNVIASHNSDDLTSDSTSTINLQCKFENGDAALLVRAISDCCSHPAAATASLPKYCENFQDKENSYTVTACKADFSCLHIRRLRIFAVKAFAKLLGRGTEVIKQELVFGLFLLWKKTFVLFSKITQGQGREVDMEQRRNERTGETGDPRESPLTNGIVKIGKVEEENGMASSSRVGRLWDNGIRARSSELFILFQPASRFLQNTDTRNHRLPLRYTAGPAACSFIARNSSAPSPTQTRVRRRLTSLGRYSLSAGEIQTEALSSHVVIMIKVAPGACYPMPIRLAEGSTHPETSRENEVNNPEHSSEIGRKQYGQSPRRASVIRYPSFIAFRRRCYHITLLFPSLRSQRCEVAKGLGPKHIDAVLRYAGTILKSYWPTCPSGLPYDWSPVSSDLAFRHCSIIASLHPHRLSRPALLICRLRVDSQAHAVRLELSDYKLFSVKFNIKWWVMIKKGNANFTDFRIPFGTVLAFRNE</sequence>
<feature type="compositionally biased region" description="Polar residues" evidence="1">
    <location>
        <begin position="454"/>
        <end position="463"/>
    </location>
</feature>
<keyword evidence="3" id="KW-1185">Reference proteome</keyword>
<name>A0ABQ9GC56_9NEOP</name>
<evidence type="ECO:0000313" key="2">
    <source>
        <dbReference type="EMBL" id="KAJ8869995.1"/>
    </source>
</evidence>
<dbReference type="Proteomes" id="UP001159363">
    <property type="component" value="Chromosome 12"/>
</dbReference>
<evidence type="ECO:0008006" key="4">
    <source>
        <dbReference type="Google" id="ProtNLM"/>
    </source>
</evidence>
<feature type="compositionally biased region" description="Basic and acidic residues" evidence="1">
    <location>
        <begin position="424"/>
        <end position="445"/>
    </location>
</feature>
<reference evidence="2 3" key="1">
    <citation type="submission" date="2023-02" db="EMBL/GenBank/DDBJ databases">
        <title>LHISI_Scaffold_Assembly.</title>
        <authorList>
            <person name="Stuart O.P."/>
            <person name="Cleave R."/>
            <person name="Magrath M.J.L."/>
            <person name="Mikheyev A.S."/>
        </authorList>
    </citation>
    <scope>NUCLEOTIDE SEQUENCE [LARGE SCALE GENOMIC DNA]</scope>
    <source>
        <strain evidence="2">Daus_M_001</strain>
        <tissue evidence="2">Leg muscle</tissue>
    </source>
</reference>
<comment type="caution">
    <text evidence="2">The sequence shown here is derived from an EMBL/GenBank/DDBJ whole genome shotgun (WGS) entry which is preliminary data.</text>
</comment>
<feature type="compositionally biased region" description="Basic and acidic residues" evidence="1">
    <location>
        <begin position="836"/>
        <end position="855"/>
    </location>
</feature>
<dbReference type="EMBL" id="JARBHB010000013">
    <property type="protein sequence ID" value="KAJ8869995.1"/>
    <property type="molecule type" value="Genomic_DNA"/>
</dbReference>
<accession>A0ABQ9GC56</accession>
<evidence type="ECO:0000256" key="1">
    <source>
        <dbReference type="SAM" id="MobiDB-lite"/>
    </source>
</evidence>
<organism evidence="2 3">
    <name type="scientific">Dryococelus australis</name>
    <dbReference type="NCBI Taxonomy" id="614101"/>
    <lineage>
        <taxon>Eukaryota</taxon>
        <taxon>Metazoa</taxon>
        <taxon>Ecdysozoa</taxon>
        <taxon>Arthropoda</taxon>
        <taxon>Hexapoda</taxon>
        <taxon>Insecta</taxon>
        <taxon>Pterygota</taxon>
        <taxon>Neoptera</taxon>
        <taxon>Polyneoptera</taxon>
        <taxon>Phasmatodea</taxon>
        <taxon>Verophasmatodea</taxon>
        <taxon>Anareolatae</taxon>
        <taxon>Phasmatidae</taxon>
        <taxon>Eurycanthinae</taxon>
        <taxon>Dryococelus</taxon>
    </lineage>
</organism>